<proteinExistence type="predicted"/>
<organism evidence="5">
    <name type="scientific">uncultured Acidimicrobiales bacterium</name>
    <dbReference type="NCBI Taxonomy" id="310071"/>
    <lineage>
        <taxon>Bacteria</taxon>
        <taxon>Bacillati</taxon>
        <taxon>Actinomycetota</taxon>
        <taxon>Acidimicrobiia</taxon>
        <taxon>Acidimicrobiales</taxon>
        <taxon>environmental samples</taxon>
    </lineage>
</organism>
<sequence>MYDAVVQVDVARHRLRSLILDGTYQPGARLTEVQAAAALSMSRTPVREALRGLIVDGLVRPTGRGVEVTALDLDALHDAYAVRGALEALTAQLAAARQREGRVAPAELESLLETNAAAAEATAAGRLEEAVDHNRRFHRQIAVLAANGLALEMLDRIWDQIIVSTRATLVAGSRRIRVTDQHDRLLAAIREGDSRAAGAIARRHALDTRASAIKEP</sequence>
<dbReference type="InterPro" id="IPR000524">
    <property type="entry name" value="Tscrpt_reg_HTH_GntR"/>
</dbReference>
<dbReference type="InterPro" id="IPR036388">
    <property type="entry name" value="WH-like_DNA-bd_sf"/>
</dbReference>
<dbReference type="SUPFAM" id="SSF48008">
    <property type="entry name" value="GntR ligand-binding domain-like"/>
    <property type="match status" value="1"/>
</dbReference>
<evidence type="ECO:0000256" key="3">
    <source>
        <dbReference type="ARBA" id="ARBA00023163"/>
    </source>
</evidence>
<keyword evidence="3" id="KW-0804">Transcription</keyword>
<dbReference type="SMART" id="SM00895">
    <property type="entry name" value="FCD"/>
    <property type="match status" value="1"/>
</dbReference>
<evidence type="ECO:0000313" key="5">
    <source>
        <dbReference type="EMBL" id="CAA9213746.1"/>
    </source>
</evidence>
<reference evidence="5" key="1">
    <citation type="submission" date="2020-02" db="EMBL/GenBank/DDBJ databases">
        <authorList>
            <person name="Meier V. D."/>
        </authorList>
    </citation>
    <scope>NUCLEOTIDE SEQUENCE</scope>
    <source>
        <strain evidence="5">AVDCRST_MAG50</strain>
    </source>
</reference>
<evidence type="ECO:0000256" key="1">
    <source>
        <dbReference type="ARBA" id="ARBA00023015"/>
    </source>
</evidence>
<accession>A0A6J4H7R8</accession>
<dbReference type="EMBL" id="CADCTF010000012">
    <property type="protein sequence ID" value="CAA9213746.1"/>
    <property type="molecule type" value="Genomic_DNA"/>
</dbReference>
<evidence type="ECO:0000259" key="4">
    <source>
        <dbReference type="PROSITE" id="PS50949"/>
    </source>
</evidence>
<dbReference type="InterPro" id="IPR011711">
    <property type="entry name" value="GntR_C"/>
</dbReference>
<dbReference type="InterPro" id="IPR008920">
    <property type="entry name" value="TF_FadR/GntR_C"/>
</dbReference>
<keyword evidence="2" id="KW-0238">DNA-binding</keyword>
<dbReference type="PANTHER" id="PTHR43537">
    <property type="entry name" value="TRANSCRIPTIONAL REGULATOR, GNTR FAMILY"/>
    <property type="match status" value="1"/>
</dbReference>
<dbReference type="Pfam" id="PF00392">
    <property type="entry name" value="GntR"/>
    <property type="match status" value="1"/>
</dbReference>
<evidence type="ECO:0000256" key="2">
    <source>
        <dbReference type="ARBA" id="ARBA00023125"/>
    </source>
</evidence>
<feature type="domain" description="HTH gntR-type" evidence="4">
    <location>
        <begin position="5"/>
        <end position="71"/>
    </location>
</feature>
<dbReference type="Pfam" id="PF07729">
    <property type="entry name" value="FCD"/>
    <property type="match status" value="1"/>
</dbReference>
<dbReference type="SMART" id="SM00345">
    <property type="entry name" value="HTH_GNTR"/>
    <property type="match status" value="1"/>
</dbReference>
<dbReference type="AlphaFoldDB" id="A0A6J4H7R8"/>
<dbReference type="InterPro" id="IPR036390">
    <property type="entry name" value="WH_DNA-bd_sf"/>
</dbReference>
<gene>
    <name evidence="5" type="ORF">AVDCRST_MAG50-165</name>
</gene>
<dbReference type="Gene3D" id="1.10.10.10">
    <property type="entry name" value="Winged helix-like DNA-binding domain superfamily/Winged helix DNA-binding domain"/>
    <property type="match status" value="1"/>
</dbReference>
<keyword evidence="1" id="KW-0805">Transcription regulation</keyword>
<dbReference type="GO" id="GO:0003700">
    <property type="term" value="F:DNA-binding transcription factor activity"/>
    <property type="evidence" value="ECO:0007669"/>
    <property type="project" value="InterPro"/>
</dbReference>
<dbReference type="SUPFAM" id="SSF46785">
    <property type="entry name" value="Winged helix' DNA-binding domain"/>
    <property type="match status" value="1"/>
</dbReference>
<dbReference type="PROSITE" id="PS50949">
    <property type="entry name" value="HTH_GNTR"/>
    <property type="match status" value="1"/>
</dbReference>
<dbReference type="PANTHER" id="PTHR43537:SF24">
    <property type="entry name" value="GLUCONATE OPERON TRANSCRIPTIONAL REPRESSOR"/>
    <property type="match status" value="1"/>
</dbReference>
<protein>
    <recommendedName>
        <fullName evidence="4">HTH gntR-type domain-containing protein</fullName>
    </recommendedName>
</protein>
<name>A0A6J4H7R8_9ACTN</name>
<dbReference type="GO" id="GO:0003677">
    <property type="term" value="F:DNA binding"/>
    <property type="evidence" value="ECO:0007669"/>
    <property type="project" value="UniProtKB-KW"/>
</dbReference>
<dbReference type="Gene3D" id="1.20.120.530">
    <property type="entry name" value="GntR ligand-binding domain-like"/>
    <property type="match status" value="1"/>
</dbReference>